<name>A0AAE3EGA4_9SPIR</name>
<dbReference type="RefSeq" id="WP_230754036.1">
    <property type="nucleotide sequence ID" value="NZ_JAINWA010000001.1"/>
</dbReference>
<keyword evidence="4" id="KW-1185">Reference proteome</keyword>
<evidence type="ECO:0000313" key="4">
    <source>
        <dbReference type="Proteomes" id="UP001198163"/>
    </source>
</evidence>
<dbReference type="EMBL" id="JAINWA010000001">
    <property type="protein sequence ID" value="MCD1654129.1"/>
    <property type="molecule type" value="Genomic_DNA"/>
</dbReference>
<dbReference type="Proteomes" id="UP001198163">
    <property type="component" value="Unassembled WGS sequence"/>
</dbReference>
<protein>
    <submittedName>
        <fullName evidence="3">DUF4097 domain-containing protein</fullName>
    </submittedName>
</protein>
<keyword evidence="1" id="KW-0472">Membrane</keyword>
<feature type="domain" description="DUF4097" evidence="2">
    <location>
        <begin position="139"/>
        <end position="270"/>
    </location>
</feature>
<comment type="caution">
    <text evidence="3">The sequence shown here is derived from an EMBL/GenBank/DDBJ whole genome shotgun (WGS) entry which is preliminary data.</text>
</comment>
<organism evidence="3 4">
    <name type="scientific">Teretinema zuelzerae</name>
    <dbReference type="NCBI Taxonomy" id="156"/>
    <lineage>
        <taxon>Bacteria</taxon>
        <taxon>Pseudomonadati</taxon>
        <taxon>Spirochaetota</taxon>
        <taxon>Spirochaetia</taxon>
        <taxon>Spirochaetales</taxon>
        <taxon>Treponemataceae</taxon>
        <taxon>Teretinema</taxon>
    </lineage>
</organism>
<gene>
    <name evidence="3" type="ORF">K7J14_05375</name>
</gene>
<evidence type="ECO:0000256" key="1">
    <source>
        <dbReference type="SAM" id="Phobius"/>
    </source>
</evidence>
<sequence length="304" mass="32040">MRGNSPLDGLGKGFVLLVVGAVLVAVGLSMGGRWPGFMHWRFDRSGDGFSFERGWERSWGSADDAEEADISRVEIIEGVLPSGLEKIDVSLAAGSLVIRSGDSSAWRALDFPSDGIRTDSDDDSFSFEERDWKGRFSSRQGFRMPKLEITLGPEIRLQDVHLELGAGNVELSDLETLRFSLENGAGSVAGRNITAGSAALETAAGSVVLTAASFDSARIETGAGRLQFEGSLGDRSSVSTGMGSVGMKLSGGADRYFIRFERGLGSVSIDGKSWNGAGNGTAGDSSAPATVNLKTGLGSIRIDF</sequence>
<reference evidence="3" key="1">
    <citation type="submission" date="2021-08" db="EMBL/GenBank/DDBJ databases">
        <title>Comparative analyses of Brucepasteria parasyntrophica and Teretinema zuelzerae.</title>
        <authorList>
            <person name="Song Y."/>
            <person name="Brune A."/>
        </authorList>
    </citation>
    <scope>NUCLEOTIDE SEQUENCE</scope>
    <source>
        <strain evidence="3">DSM 1903</strain>
    </source>
</reference>
<dbReference type="AlphaFoldDB" id="A0AAE3EGA4"/>
<accession>A0AAE3EGA4</accession>
<proteinExistence type="predicted"/>
<keyword evidence="1" id="KW-0812">Transmembrane</keyword>
<evidence type="ECO:0000259" key="2">
    <source>
        <dbReference type="Pfam" id="PF13349"/>
    </source>
</evidence>
<dbReference type="Pfam" id="PF13349">
    <property type="entry name" value="DUF4097"/>
    <property type="match status" value="1"/>
</dbReference>
<dbReference type="Gene3D" id="2.160.20.120">
    <property type="match status" value="1"/>
</dbReference>
<dbReference type="InterPro" id="IPR025164">
    <property type="entry name" value="Toastrack_DUF4097"/>
</dbReference>
<evidence type="ECO:0000313" key="3">
    <source>
        <dbReference type="EMBL" id="MCD1654129.1"/>
    </source>
</evidence>
<keyword evidence="1" id="KW-1133">Transmembrane helix</keyword>
<feature type="transmembrane region" description="Helical" evidence="1">
    <location>
        <begin position="14"/>
        <end position="34"/>
    </location>
</feature>